<sequence length="60" mass="6798">MNNKQWSFFDNSPIKILDLARFDKRITGKRKALGQSGIESVIKGGLLRSLFHFIGVMFGL</sequence>
<gene>
    <name evidence="1" type="ORF">I9W95_09945</name>
</gene>
<evidence type="ECO:0000313" key="1">
    <source>
        <dbReference type="EMBL" id="MCA6063929.1"/>
    </source>
</evidence>
<name>A0ABS7ZQE9_9GAMM</name>
<keyword evidence="2" id="KW-1185">Reference proteome</keyword>
<dbReference type="EMBL" id="JAEDAH010000048">
    <property type="protein sequence ID" value="MCA6063929.1"/>
    <property type="molecule type" value="Genomic_DNA"/>
</dbReference>
<reference evidence="1 2" key="1">
    <citation type="submission" date="2020-12" db="EMBL/GenBank/DDBJ databases">
        <title>Novel Thalassolituus-related marine hydrocarbonoclastic bacteria mediated algae-derived hydrocarbons mineralization in twilight zone of the northern South China Sea.</title>
        <authorList>
            <person name="Dong C."/>
        </authorList>
    </citation>
    <scope>NUCLEOTIDE SEQUENCE [LARGE SCALE GENOMIC DNA]</scope>
    <source>
        <strain evidence="1 2">IMCC1826</strain>
    </source>
</reference>
<organism evidence="1 2">
    <name type="scientific">Thalassolituus marinus</name>
    <dbReference type="NCBI Taxonomy" id="671053"/>
    <lineage>
        <taxon>Bacteria</taxon>
        <taxon>Pseudomonadati</taxon>
        <taxon>Pseudomonadota</taxon>
        <taxon>Gammaproteobacteria</taxon>
        <taxon>Oceanospirillales</taxon>
        <taxon>Oceanospirillaceae</taxon>
        <taxon>Thalassolituus</taxon>
    </lineage>
</organism>
<accession>A0ABS7ZQE9</accession>
<evidence type="ECO:0000313" key="2">
    <source>
        <dbReference type="Proteomes" id="UP000714380"/>
    </source>
</evidence>
<protein>
    <submittedName>
        <fullName evidence="1">Uncharacterized protein</fullName>
    </submittedName>
</protein>
<dbReference type="Proteomes" id="UP000714380">
    <property type="component" value="Unassembled WGS sequence"/>
</dbReference>
<dbReference type="RefSeq" id="WP_037431559.1">
    <property type="nucleotide sequence ID" value="NZ_JAEDAH010000048.1"/>
</dbReference>
<proteinExistence type="predicted"/>
<comment type="caution">
    <text evidence="1">The sequence shown here is derived from an EMBL/GenBank/DDBJ whole genome shotgun (WGS) entry which is preliminary data.</text>
</comment>